<protein>
    <submittedName>
        <fullName evidence="2">Uncharacterized protein</fullName>
    </submittedName>
</protein>
<sequence length="310" mass="34507">MKLLIERFKVRGQLEEACAAKQWLRLQSLFTAESTTEQPQQQHHHQHLQQQRQQQQQQAEAGSKSESSLIEQTFMTGGDKGSSKGGVYSPNVKFRSNPLVRNTGQDVILTCNTCGIGLRSSWVFEYLGKVSTLVPTNGHPTCGGKYVQTDATITLRLDITSNLDICPHGSVTNQCVKCGGSRICAHKRRISSCPPCLAERRKAKSDTKGKRVADENQAVDHALPKYTAISSRILVRQASPAPAQDVFTESRSILFKTLKVKRVYDSTAKNIIYVAFTERMNTDNDKNQSRFKSQVCAVHVDEVEAKLPTK</sequence>
<dbReference type="AlphaFoldDB" id="A0A813ISA7"/>
<reference evidence="2" key="1">
    <citation type="submission" date="2021-02" db="EMBL/GenBank/DDBJ databases">
        <authorList>
            <person name="Dougan E. K."/>
            <person name="Rhodes N."/>
            <person name="Thang M."/>
            <person name="Chan C."/>
        </authorList>
    </citation>
    <scope>NUCLEOTIDE SEQUENCE</scope>
</reference>
<dbReference type="InterPro" id="IPR010292">
    <property type="entry name" value="Uncharacterised_CreA"/>
</dbReference>
<evidence type="ECO:0000313" key="2">
    <source>
        <dbReference type="EMBL" id="CAE8655559.1"/>
    </source>
</evidence>
<gene>
    <name evidence="2" type="ORF">PGLA2088_LOCUS11661</name>
</gene>
<dbReference type="EMBL" id="CAJNNW010013577">
    <property type="protein sequence ID" value="CAE8655559.1"/>
    <property type="molecule type" value="Genomic_DNA"/>
</dbReference>
<dbReference type="PANTHER" id="PTHR37952">
    <property type="match status" value="1"/>
</dbReference>
<accession>A0A813ISA7</accession>
<dbReference type="Pfam" id="PF05981">
    <property type="entry name" value="CreA"/>
    <property type="match status" value="1"/>
</dbReference>
<name>A0A813ISA7_POLGL</name>
<proteinExistence type="predicted"/>
<organism evidence="2 3">
    <name type="scientific">Polarella glacialis</name>
    <name type="common">Dinoflagellate</name>
    <dbReference type="NCBI Taxonomy" id="89957"/>
    <lineage>
        <taxon>Eukaryota</taxon>
        <taxon>Sar</taxon>
        <taxon>Alveolata</taxon>
        <taxon>Dinophyceae</taxon>
        <taxon>Suessiales</taxon>
        <taxon>Suessiaceae</taxon>
        <taxon>Polarella</taxon>
    </lineage>
</organism>
<dbReference type="Proteomes" id="UP000626109">
    <property type="component" value="Unassembled WGS sequence"/>
</dbReference>
<comment type="caution">
    <text evidence="2">The sequence shown here is derived from an EMBL/GenBank/DDBJ whole genome shotgun (WGS) entry which is preliminary data.</text>
</comment>
<dbReference type="PANTHER" id="PTHR37952:SF2">
    <property type="entry name" value="PROTEIN CREA"/>
    <property type="match status" value="1"/>
</dbReference>
<evidence type="ECO:0000313" key="3">
    <source>
        <dbReference type="Proteomes" id="UP000626109"/>
    </source>
</evidence>
<evidence type="ECO:0000256" key="1">
    <source>
        <dbReference type="SAM" id="MobiDB-lite"/>
    </source>
</evidence>
<feature type="compositionally biased region" description="Low complexity" evidence="1">
    <location>
        <begin position="48"/>
        <end position="58"/>
    </location>
</feature>
<feature type="region of interest" description="Disordered" evidence="1">
    <location>
        <begin position="34"/>
        <end position="67"/>
    </location>
</feature>